<dbReference type="OrthoDB" id="7252896at2"/>
<evidence type="ECO:0000313" key="6">
    <source>
        <dbReference type="EMBL" id="SNS86070.1"/>
    </source>
</evidence>
<dbReference type="InterPro" id="IPR009057">
    <property type="entry name" value="Homeodomain-like_sf"/>
</dbReference>
<evidence type="ECO:0000256" key="2">
    <source>
        <dbReference type="ARBA" id="ARBA00023125"/>
    </source>
</evidence>
<dbReference type="PANTHER" id="PTHR30055:SF234">
    <property type="entry name" value="HTH-TYPE TRANSCRIPTIONAL REGULATOR BETI"/>
    <property type="match status" value="1"/>
</dbReference>
<dbReference type="GO" id="GO:0003700">
    <property type="term" value="F:DNA-binding transcription factor activity"/>
    <property type="evidence" value="ECO:0007669"/>
    <property type="project" value="TreeGrafter"/>
</dbReference>
<dbReference type="PANTHER" id="PTHR30055">
    <property type="entry name" value="HTH-TYPE TRANSCRIPTIONAL REGULATOR RUTR"/>
    <property type="match status" value="1"/>
</dbReference>
<dbReference type="InterPro" id="IPR036271">
    <property type="entry name" value="Tet_transcr_reg_TetR-rel_C_sf"/>
</dbReference>
<dbReference type="InterPro" id="IPR050109">
    <property type="entry name" value="HTH-type_TetR-like_transc_reg"/>
</dbReference>
<accession>A0A239HXE7</accession>
<keyword evidence="1" id="KW-0805">Transcription regulation</keyword>
<evidence type="ECO:0000259" key="5">
    <source>
        <dbReference type="PROSITE" id="PS50977"/>
    </source>
</evidence>
<dbReference type="Gene3D" id="1.10.10.60">
    <property type="entry name" value="Homeodomain-like"/>
    <property type="match status" value="1"/>
</dbReference>
<dbReference type="SUPFAM" id="SSF46689">
    <property type="entry name" value="Homeodomain-like"/>
    <property type="match status" value="1"/>
</dbReference>
<gene>
    <name evidence="6" type="ORF">SAMN05443665_101111</name>
</gene>
<evidence type="ECO:0000256" key="4">
    <source>
        <dbReference type="PROSITE-ProRule" id="PRU00335"/>
    </source>
</evidence>
<evidence type="ECO:0000256" key="3">
    <source>
        <dbReference type="ARBA" id="ARBA00023163"/>
    </source>
</evidence>
<dbReference type="Proteomes" id="UP000198318">
    <property type="component" value="Unassembled WGS sequence"/>
</dbReference>
<sequence>MARLSRAESQARTRELLIATARRLFLRDGYHATTLEKVAEAASFSKGAVYSNFGTKDELCRTVIDAIRAEQVQAVMDAFLGEGSDEDRLAVFEAWAERTIGDPGWTLLEAEFAIHATRRDPRLRAEVAAGGRSWAGALRLLLEEEARRRDRPLPLPAAELADALLSLGIGLGLRRAVDPALSPNALTNVIRLLLAHPT</sequence>
<dbReference type="Pfam" id="PF00440">
    <property type="entry name" value="TetR_N"/>
    <property type="match status" value="1"/>
</dbReference>
<evidence type="ECO:0000313" key="7">
    <source>
        <dbReference type="Proteomes" id="UP000198318"/>
    </source>
</evidence>
<organism evidence="6 7">
    <name type="scientific">Actinomadura meyerae</name>
    <dbReference type="NCBI Taxonomy" id="240840"/>
    <lineage>
        <taxon>Bacteria</taxon>
        <taxon>Bacillati</taxon>
        <taxon>Actinomycetota</taxon>
        <taxon>Actinomycetes</taxon>
        <taxon>Streptosporangiales</taxon>
        <taxon>Thermomonosporaceae</taxon>
        <taxon>Actinomadura</taxon>
    </lineage>
</organism>
<feature type="DNA-binding region" description="H-T-H motif" evidence="4">
    <location>
        <begin position="34"/>
        <end position="53"/>
    </location>
</feature>
<keyword evidence="7" id="KW-1185">Reference proteome</keyword>
<dbReference type="InterPro" id="IPR001647">
    <property type="entry name" value="HTH_TetR"/>
</dbReference>
<protein>
    <submittedName>
        <fullName evidence="6">Transcriptional regulator, TetR family</fullName>
    </submittedName>
</protein>
<reference evidence="6 7" key="1">
    <citation type="submission" date="2017-06" db="EMBL/GenBank/DDBJ databases">
        <authorList>
            <person name="Kim H.J."/>
            <person name="Triplett B.A."/>
        </authorList>
    </citation>
    <scope>NUCLEOTIDE SEQUENCE [LARGE SCALE GENOMIC DNA]</scope>
    <source>
        <strain evidence="6 7">DSM 44715</strain>
    </source>
</reference>
<dbReference type="RefSeq" id="WP_089326367.1">
    <property type="nucleotide sequence ID" value="NZ_FZOR01000011.1"/>
</dbReference>
<keyword evidence="2 4" id="KW-0238">DNA-binding</keyword>
<dbReference type="SUPFAM" id="SSF48498">
    <property type="entry name" value="Tetracyclin repressor-like, C-terminal domain"/>
    <property type="match status" value="1"/>
</dbReference>
<feature type="domain" description="HTH tetR-type" evidence="5">
    <location>
        <begin position="11"/>
        <end position="71"/>
    </location>
</feature>
<keyword evidence="3" id="KW-0804">Transcription</keyword>
<dbReference type="EMBL" id="FZOR01000011">
    <property type="protein sequence ID" value="SNS86070.1"/>
    <property type="molecule type" value="Genomic_DNA"/>
</dbReference>
<dbReference type="Gene3D" id="1.10.357.10">
    <property type="entry name" value="Tetracycline Repressor, domain 2"/>
    <property type="match status" value="1"/>
</dbReference>
<proteinExistence type="predicted"/>
<dbReference type="AlphaFoldDB" id="A0A239HXE7"/>
<dbReference type="PRINTS" id="PR00455">
    <property type="entry name" value="HTHTETR"/>
</dbReference>
<name>A0A239HXE7_9ACTN</name>
<dbReference type="GO" id="GO:0000976">
    <property type="term" value="F:transcription cis-regulatory region binding"/>
    <property type="evidence" value="ECO:0007669"/>
    <property type="project" value="TreeGrafter"/>
</dbReference>
<evidence type="ECO:0000256" key="1">
    <source>
        <dbReference type="ARBA" id="ARBA00023015"/>
    </source>
</evidence>
<dbReference type="PROSITE" id="PS50977">
    <property type="entry name" value="HTH_TETR_2"/>
    <property type="match status" value="1"/>
</dbReference>